<dbReference type="Pfam" id="PF00091">
    <property type="entry name" value="Tubulin"/>
    <property type="match status" value="1"/>
</dbReference>
<keyword evidence="2 5" id="KW-0547">Nucleotide-binding</keyword>
<dbReference type="SMART" id="SM00865">
    <property type="entry name" value="Tubulin_C"/>
    <property type="match status" value="1"/>
</dbReference>
<comment type="caution">
    <text evidence="11">The sequence shown here is derived from an EMBL/GenBank/DDBJ whole genome shotgun (WGS) entry which is preliminary data.</text>
</comment>
<accession>A0ABS2GJ60</accession>
<evidence type="ECO:0000256" key="8">
    <source>
        <dbReference type="SAM" id="MobiDB-lite"/>
    </source>
</evidence>
<dbReference type="InterPro" id="IPR008280">
    <property type="entry name" value="Tub_FtsZ_C"/>
</dbReference>
<dbReference type="Pfam" id="PF12327">
    <property type="entry name" value="FtsZ_C"/>
    <property type="match status" value="1"/>
</dbReference>
<reference evidence="11 12" key="1">
    <citation type="journal article" date="2021" name="Sci. Rep.">
        <title>The distribution of antibiotic resistance genes in chicken gut microbiota commensals.</title>
        <authorList>
            <person name="Juricova H."/>
            <person name="Matiasovicova J."/>
            <person name="Kubasova T."/>
            <person name="Cejkova D."/>
            <person name="Rychlik I."/>
        </authorList>
    </citation>
    <scope>NUCLEOTIDE SEQUENCE [LARGE SCALE GENOMIC DNA]</scope>
    <source>
        <strain evidence="11 12">An564</strain>
    </source>
</reference>
<name>A0ABS2GJ60_9FIRM</name>
<feature type="binding site" evidence="5">
    <location>
        <begin position="110"/>
        <end position="112"/>
    </location>
    <ligand>
        <name>GTP</name>
        <dbReference type="ChEBI" id="CHEBI:37565"/>
    </ligand>
</feature>
<comment type="subunit">
    <text evidence="5">Homodimer. Polymerizes to form a dynamic ring structure in a strictly GTP-dependent manner. Interacts directly with several other division proteins.</text>
</comment>
<keyword evidence="5 7" id="KW-0132">Cell division</keyword>
<evidence type="ECO:0000259" key="10">
    <source>
        <dbReference type="SMART" id="SM00865"/>
    </source>
</evidence>
<feature type="region of interest" description="Disordered" evidence="8">
    <location>
        <begin position="335"/>
        <end position="371"/>
    </location>
</feature>
<dbReference type="GO" id="GO:0051301">
    <property type="term" value="P:cell division"/>
    <property type="evidence" value="ECO:0007669"/>
    <property type="project" value="UniProtKB-KW"/>
</dbReference>
<dbReference type="InterPro" id="IPR020805">
    <property type="entry name" value="Cell_div_FtsZ_CS"/>
</dbReference>
<dbReference type="PANTHER" id="PTHR30314">
    <property type="entry name" value="CELL DIVISION PROTEIN FTSZ-RELATED"/>
    <property type="match status" value="1"/>
</dbReference>
<proteinExistence type="inferred from homology"/>
<evidence type="ECO:0000256" key="5">
    <source>
        <dbReference type="HAMAP-Rule" id="MF_00909"/>
    </source>
</evidence>
<dbReference type="InterPro" id="IPR000158">
    <property type="entry name" value="Cell_div_FtsZ"/>
</dbReference>
<evidence type="ECO:0000256" key="3">
    <source>
        <dbReference type="ARBA" id="ARBA00023134"/>
    </source>
</evidence>
<feature type="binding site" evidence="5">
    <location>
        <position position="145"/>
    </location>
    <ligand>
        <name>GTP</name>
        <dbReference type="ChEBI" id="CHEBI:37565"/>
    </ligand>
</feature>
<evidence type="ECO:0000256" key="1">
    <source>
        <dbReference type="ARBA" id="ARBA00009690"/>
    </source>
</evidence>
<dbReference type="RefSeq" id="WP_177504055.1">
    <property type="nucleotide sequence ID" value="NZ_JACSNR010000001.1"/>
</dbReference>
<evidence type="ECO:0000259" key="9">
    <source>
        <dbReference type="SMART" id="SM00864"/>
    </source>
</evidence>
<keyword evidence="12" id="KW-1185">Reference proteome</keyword>
<dbReference type="SMART" id="SM00864">
    <property type="entry name" value="Tubulin"/>
    <property type="match status" value="1"/>
</dbReference>
<dbReference type="InterPro" id="IPR003008">
    <property type="entry name" value="Tubulin_FtsZ_GTPase"/>
</dbReference>
<organism evidence="11 12">
    <name type="scientific">Hydrogenoanaerobacterium saccharovorans</name>
    <dbReference type="NCBI Taxonomy" id="474960"/>
    <lineage>
        <taxon>Bacteria</taxon>
        <taxon>Bacillati</taxon>
        <taxon>Bacillota</taxon>
        <taxon>Clostridia</taxon>
        <taxon>Eubacteriales</taxon>
        <taxon>Oscillospiraceae</taxon>
        <taxon>Hydrogenoanaerobacterium</taxon>
    </lineage>
</organism>
<dbReference type="CDD" id="cd02201">
    <property type="entry name" value="FtsZ_type1"/>
    <property type="match status" value="1"/>
</dbReference>
<dbReference type="NCBIfam" id="TIGR00065">
    <property type="entry name" value="ftsZ"/>
    <property type="match status" value="1"/>
</dbReference>
<sequence length="384" mass="40317">MNFNIDNNDFEKETNIKVVGVGGGGGNAVNRMVSEGVQSAEFIAINTDNQALKRSLASQKIHIGVKLTRGQGAGGIPEKGQRAAEENRDEIAAALKGTDMVFITAGMGGGTGTGAAPVVAEVAHDMGILTVGIVTKPFLFEGARRMSQAELGIAALRENVDALLVIPNERLKLISEEKITLLNAFSQADLVLKKGVQSISDLINIPGIINLDFADVVSIMKGAGLAHMGTGSATGKDKAEVAAKMAISSPLLETSIDGAKGVIINITGSVDMSLEEVDLASQIVHDAAHPDANIIWGVSCDENLEDEIHITVIATGFEKDPEDFEIPNYKFKSEPSQKVTGAAAENNASAENAGTASAEGTAAGEDDEDDEDFFQILNIFNTKR</sequence>
<evidence type="ECO:0000256" key="6">
    <source>
        <dbReference type="NCBIfam" id="TIGR00065"/>
    </source>
</evidence>
<feature type="binding site" evidence="5">
    <location>
        <begin position="23"/>
        <end position="27"/>
    </location>
    <ligand>
        <name>GTP</name>
        <dbReference type="ChEBI" id="CHEBI:37565"/>
    </ligand>
</feature>
<feature type="compositionally biased region" description="Low complexity" evidence="8">
    <location>
        <begin position="340"/>
        <end position="363"/>
    </location>
</feature>
<evidence type="ECO:0000256" key="2">
    <source>
        <dbReference type="ARBA" id="ARBA00022741"/>
    </source>
</evidence>
<comment type="similarity">
    <text evidence="1 5 7">Belongs to the FtsZ family.</text>
</comment>
<dbReference type="SUPFAM" id="SSF52490">
    <property type="entry name" value="Tubulin nucleotide-binding domain-like"/>
    <property type="match status" value="1"/>
</dbReference>
<dbReference type="InterPro" id="IPR045061">
    <property type="entry name" value="FtsZ/CetZ"/>
</dbReference>
<dbReference type="HAMAP" id="MF_00909">
    <property type="entry name" value="FtsZ"/>
    <property type="match status" value="1"/>
</dbReference>
<dbReference type="InterPro" id="IPR037103">
    <property type="entry name" value="Tubulin/FtsZ-like_C"/>
</dbReference>
<dbReference type="PROSITE" id="PS01135">
    <property type="entry name" value="FTSZ_2"/>
    <property type="match status" value="1"/>
</dbReference>
<dbReference type="InterPro" id="IPR024757">
    <property type="entry name" value="FtsZ_C"/>
</dbReference>
<dbReference type="Gene3D" id="3.30.1330.20">
    <property type="entry name" value="Tubulin/FtsZ, C-terminal domain"/>
    <property type="match status" value="1"/>
</dbReference>
<comment type="function">
    <text evidence="5 7">Essential cell division protein that forms a contractile ring structure (Z ring) at the future cell division site. The regulation of the ring assembly controls the timing and the location of cell division. One of the functions of the FtsZ ring is to recruit other cell division proteins to the septum to produce a new cell wall between the dividing cells. Binds GTP and shows GTPase activity.</text>
</comment>
<feature type="binding site" evidence="5">
    <location>
        <position position="189"/>
    </location>
    <ligand>
        <name>GTP</name>
        <dbReference type="ChEBI" id="CHEBI:37565"/>
    </ligand>
</feature>
<dbReference type="SUPFAM" id="SSF55307">
    <property type="entry name" value="Tubulin C-terminal domain-like"/>
    <property type="match status" value="1"/>
</dbReference>
<evidence type="ECO:0000256" key="7">
    <source>
        <dbReference type="RuleBase" id="RU000631"/>
    </source>
</evidence>
<feature type="domain" description="Tubulin/FtsZ 2-layer sandwich" evidence="10">
    <location>
        <begin position="209"/>
        <end position="325"/>
    </location>
</feature>
<dbReference type="InterPro" id="IPR018316">
    <property type="entry name" value="Tubulin/FtsZ_2-layer-sand-dom"/>
</dbReference>
<dbReference type="PANTHER" id="PTHR30314:SF3">
    <property type="entry name" value="MITOCHONDRIAL DIVISION PROTEIN FSZA"/>
    <property type="match status" value="1"/>
</dbReference>
<comment type="subcellular location">
    <subcellularLocation>
        <location evidence="5">Cytoplasm</location>
    </subcellularLocation>
    <text evidence="5">Assembles at midcell at the inner surface of the cytoplasmic membrane.</text>
</comment>
<feature type="domain" description="Tubulin/FtsZ GTPase" evidence="9">
    <location>
        <begin position="15"/>
        <end position="207"/>
    </location>
</feature>
<evidence type="ECO:0000313" key="12">
    <source>
        <dbReference type="Proteomes" id="UP000724149"/>
    </source>
</evidence>
<gene>
    <name evidence="5 11" type="primary">ftsZ</name>
    <name evidence="11" type="ORF">H9X81_00525</name>
</gene>
<keyword evidence="4 5" id="KW-0717">Septation</keyword>
<dbReference type="Proteomes" id="UP000724149">
    <property type="component" value="Unassembled WGS sequence"/>
</dbReference>
<keyword evidence="5 7" id="KW-0131">Cell cycle</keyword>
<evidence type="ECO:0000256" key="4">
    <source>
        <dbReference type="ARBA" id="ARBA00023210"/>
    </source>
</evidence>
<dbReference type="PROSITE" id="PS01134">
    <property type="entry name" value="FTSZ_1"/>
    <property type="match status" value="1"/>
</dbReference>
<evidence type="ECO:0000313" key="11">
    <source>
        <dbReference type="EMBL" id="MBM6922178.1"/>
    </source>
</evidence>
<dbReference type="PRINTS" id="PR00423">
    <property type="entry name" value="CELLDVISFTSZ"/>
</dbReference>
<dbReference type="Gene3D" id="3.40.50.1440">
    <property type="entry name" value="Tubulin/FtsZ, GTPase domain"/>
    <property type="match status" value="1"/>
</dbReference>
<protein>
    <recommendedName>
        <fullName evidence="5 6">Cell division protein FtsZ</fullName>
    </recommendedName>
</protein>
<keyword evidence="5" id="KW-0963">Cytoplasm</keyword>
<feature type="binding site" evidence="5">
    <location>
        <position position="141"/>
    </location>
    <ligand>
        <name>GTP</name>
        <dbReference type="ChEBI" id="CHEBI:37565"/>
    </ligand>
</feature>
<dbReference type="EMBL" id="JACSNR010000001">
    <property type="protein sequence ID" value="MBM6922178.1"/>
    <property type="molecule type" value="Genomic_DNA"/>
</dbReference>
<dbReference type="InterPro" id="IPR036525">
    <property type="entry name" value="Tubulin/FtsZ_GTPase_sf"/>
</dbReference>
<keyword evidence="3 5" id="KW-0342">GTP-binding</keyword>